<evidence type="ECO:0000256" key="9">
    <source>
        <dbReference type="ARBA" id="ARBA00023136"/>
    </source>
</evidence>
<dbReference type="EMBL" id="ML978717">
    <property type="protein sequence ID" value="KAF2088126.1"/>
    <property type="molecule type" value="Genomic_DNA"/>
</dbReference>
<keyword evidence="7 12" id="KW-0256">Endoplasmic reticulum</keyword>
<evidence type="ECO:0000256" key="7">
    <source>
        <dbReference type="ARBA" id="ARBA00022824"/>
    </source>
</evidence>
<keyword evidence="4 12" id="KW-0328">Glycosyltransferase</keyword>
<feature type="transmembrane region" description="Helical" evidence="12">
    <location>
        <begin position="262"/>
        <end position="281"/>
    </location>
</feature>
<proteinExistence type="inferred from homology"/>
<evidence type="ECO:0000256" key="10">
    <source>
        <dbReference type="ARBA" id="ARBA00044721"/>
    </source>
</evidence>
<feature type="transmembrane region" description="Helical" evidence="12">
    <location>
        <begin position="311"/>
        <end position="331"/>
    </location>
</feature>
<dbReference type="InterPro" id="IPR005599">
    <property type="entry name" value="GPI_mannosylTrfase"/>
</dbReference>
<name>A0A9P4LZH9_9PEZI</name>
<evidence type="ECO:0000313" key="14">
    <source>
        <dbReference type="Proteomes" id="UP000799776"/>
    </source>
</evidence>
<comment type="pathway">
    <text evidence="2">Protein modification; protein glycosylation.</text>
</comment>
<evidence type="ECO:0000256" key="5">
    <source>
        <dbReference type="ARBA" id="ARBA00022679"/>
    </source>
</evidence>
<feature type="transmembrane region" description="Helical" evidence="12">
    <location>
        <begin position="158"/>
        <end position="185"/>
    </location>
</feature>
<feature type="non-terminal residue" evidence="13">
    <location>
        <position position="1"/>
    </location>
</feature>
<comment type="caution">
    <text evidence="13">The sequence shown here is derived from an EMBL/GenBank/DDBJ whole genome shotgun (WGS) entry which is preliminary data.</text>
</comment>
<evidence type="ECO:0000256" key="1">
    <source>
        <dbReference type="ARBA" id="ARBA00004477"/>
    </source>
</evidence>
<keyword evidence="8 12" id="KW-1133">Transmembrane helix</keyword>
<keyword evidence="9 12" id="KW-0472">Membrane</keyword>
<evidence type="ECO:0000256" key="11">
    <source>
        <dbReference type="ARBA" id="ARBA00048899"/>
    </source>
</evidence>
<dbReference type="Proteomes" id="UP000799776">
    <property type="component" value="Unassembled WGS sequence"/>
</dbReference>
<keyword evidence="6 12" id="KW-0812">Transmembrane</keyword>
<evidence type="ECO:0000256" key="2">
    <source>
        <dbReference type="ARBA" id="ARBA00004922"/>
    </source>
</evidence>
<gene>
    <name evidence="13" type="ORF">K490DRAFT_40060</name>
</gene>
<comment type="subcellular location">
    <subcellularLocation>
        <location evidence="1 12">Endoplasmic reticulum membrane</location>
        <topology evidence="1 12">Multi-pass membrane protein</topology>
    </subcellularLocation>
</comment>
<evidence type="ECO:0000256" key="3">
    <source>
        <dbReference type="ARBA" id="ARBA00007063"/>
    </source>
</evidence>
<dbReference type="AlphaFoldDB" id="A0A9P4LZH9"/>
<sequence>LIPTTILLHLYYAPYTKVEESFNIQAIHDILAHGVPTTDVNEFLAARYDHVSFPGSVPRTFVGALLLSGLSRPWVQWLASSMQLQILVRAALGLINSFALLSFQGTVSDVWGKTAGIWFVLLQASQFHVMYYASRTLPNIFAFALSKRNAMSTKHLRLSLYLLTVAGVIFRSELAILISTLAVYQFLQHPPAHWPRYIASIAPAGLFGLVIGLAVTVPIDTFFWRAYPSPMWPEFSGFVYNTIEGHASEWGTSPWHYYFANALPRLLLNPLVPLLLLPAAFVTDRPSRALIIPSLGFVAIYSALPHKEWRFIMYIIPALTAAASAGATRIWSLRSKSLLHGLVNLALVASIVASFAASTALLAISSTNYPGGAALTRLQTLAAAAHPPGAVVAVHLDNLACQSGVTHFVEEAVPIPAAASLLNKGKSHAARKVGVAWSYDKTDDAEILLEPAFWQRFDYALMERPEKAIGKWAVLDTIYGFDGIKLLRPGEEDEDVVGKEEDGSMVARVKKAWRTVEEVGRKVTGGWWVGIRMEPKIRILKRLQ</sequence>
<keyword evidence="14" id="KW-1185">Reference proteome</keyword>
<dbReference type="EC" id="2.4.1.-" evidence="12"/>
<protein>
    <recommendedName>
        <fullName evidence="12">Mannosyltransferase</fullName>
        <ecNumber evidence="12">2.4.1.-</ecNumber>
    </recommendedName>
</protein>
<evidence type="ECO:0000256" key="4">
    <source>
        <dbReference type="ARBA" id="ARBA00022676"/>
    </source>
</evidence>
<accession>A0A9P4LZH9</accession>
<evidence type="ECO:0000313" key="13">
    <source>
        <dbReference type="EMBL" id="KAF2088126.1"/>
    </source>
</evidence>
<evidence type="ECO:0000256" key="12">
    <source>
        <dbReference type="RuleBase" id="RU363075"/>
    </source>
</evidence>
<dbReference type="GO" id="GO:0005789">
    <property type="term" value="C:endoplasmic reticulum membrane"/>
    <property type="evidence" value="ECO:0007669"/>
    <property type="project" value="UniProtKB-SubCell"/>
</dbReference>
<evidence type="ECO:0000256" key="6">
    <source>
        <dbReference type="ARBA" id="ARBA00022692"/>
    </source>
</evidence>
<dbReference type="PANTHER" id="PTHR22760">
    <property type="entry name" value="GLYCOSYLTRANSFERASE"/>
    <property type="match status" value="1"/>
</dbReference>
<organism evidence="13 14">
    <name type="scientific">Saccharata proteae CBS 121410</name>
    <dbReference type="NCBI Taxonomy" id="1314787"/>
    <lineage>
        <taxon>Eukaryota</taxon>
        <taxon>Fungi</taxon>
        <taxon>Dikarya</taxon>
        <taxon>Ascomycota</taxon>
        <taxon>Pezizomycotina</taxon>
        <taxon>Dothideomycetes</taxon>
        <taxon>Dothideomycetes incertae sedis</taxon>
        <taxon>Botryosphaeriales</taxon>
        <taxon>Saccharataceae</taxon>
        <taxon>Saccharata</taxon>
    </lineage>
</organism>
<comment type="similarity">
    <text evidence="3 12">Belongs to the glycosyltransferase 22 family.</text>
</comment>
<dbReference type="GO" id="GO:0052917">
    <property type="term" value="F:dol-P-Man:Man(7)GlcNAc(2)-PP-Dol alpha-1,6-mannosyltransferase activity"/>
    <property type="evidence" value="ECO:0007669"/>
    <property type="project" value="UniProtKB-EC"/>
</dbReference>
<evidence type="ECO:0000256" key="8">
    <source>
        <dbReference type="ARBA" id="ARBA00022989"/>
    </source>
</evidence>
<comment type="function">
    <text evidence="10">Mannosyltransferase that operates in the biosynthetic pathway of dolichol-linked oligosaccharides, the glycan precursors employed in protein asparagine (N)-glycosylation. The assembly of dolichol-linked oligosaccharides begins on the cytosolic side of the endoplasmic reticulum membrane and finishes in its lumen. The sequential addition of sugars to dolichol pyrophosphate produces dolichol-linked oligosaccharides containing fourteen sugars, including two GlcNAcs, nine mannoses and three glucoses. Once assembled, the oligosaccharide is transferred from the lipid to nascent proteins by oligosaccharyltransferases. In the lumen of the endoplasmic reticulum, adds the eighth mannose residue in an alpha-1,6 linkage onto Man(7)GlcNAc(2)-PP-dolichol to produce Man(8)GlcNAc(2)-PP-dolichol.</text>
</comment>
<dbReference type="PANTHER" id="PTHR22760:SF1">
    <property type="entry name" value="DOL-P-MAN:MAN(7)GLCNAC(2)-PP-DOL ALPHA-1,6-MANNOSYLTRANSFERASE"/>
    <property type="match status" value="1"/>
</dbReference>
<dbReference type="OrthoDB" id="19039at2759"/>
<keyword evidence="5" id="KW-0808">Transferase</keyword>
<reference evidence="13" key="1">
    <citation type="journal article" date="2020" name="Stud. Mycol.">
        <title>101 Dothideomycetes genomes: a test case for predicting lifestyles and emergence of pathogens.</title>
        <authorList>
            <person name="Haridas S."/>
            <person name="Albert R."/>
            <person name="Binder M."/>
            <person name="Bloem J."/>
            <person name="Labutti K."/>
            <person name="Salamov A."/>
            <person name="Andreopoulos B."/>
            <person name="Baker S."/>
            <person name="Barry K."/>
            <person name="Bills G."/>
            <person name="Bluhm B."/>
            <person name="Cannon C."/>
            <person name="Castanera R."/>
            <person name="Culley D."/>
            <person name="Daum C."/>
            <person name="Ezra D."/>
            <person name="Gonzalez J."/>
            <person name="Henrissat B."/>
            <person name="Kuo A."/>
            <person name="Liang C."/>
            <person name="Lipzen A."/>
            <person name="Lutzoni F."/>
            <person name="Magnuson J."/>
            <person name="Mondo S."/>
            <person name="Nolan M."/>
            <person name="Ohm R."/>
            <person name="Pangilinan J."/>
            <person name="Park H.-J."/>
            <person name="Ramirez L."/>
            <person name="Alfaro M."/>
            <person name="Sun H."/>
            <person name="Tritt A."/>
            <person name="Yoshinaga Y."/>
            <person name="Zwiers L.-H."/>
            <person name="Turgeon B."/>
            <person name="Goodwin S."/>
            <person name="Spatafora J."/>
            <person name="Crous P."/>
            <person name="Grigoriev I."/>
        </authorList>
    </citation>
    <scope>NUCLEOTIDE SEQUENCE</scope>
    <source>
        <strain evidence="13">CBS 121410</strain>
    </source>
</reference>
<feature type="transmembrane region" description="Helical" evidence="12">
    <location>
        <begin position="287"/>
        <end position="304"/>
    </location>
</feature>
<feature type="transmembrane region" description="Helical" evidence="12">
    <location>
        <begin position="343"/>
        <end position="364"/>
    </location>
</feature>
<feature type="transmembrane region" description="Helical" evidence="12">
    <location>
        <begin position="197"/>
        <end position="219"/>
    </location>
</feature>
<dbReference type="GO" id="GO:0006487">
    <property type="term" value="P:protein N-linked glycosylation"/>
    <property type="evidence" value="ECO:0007669"/>
    <property type="project" value="TreeGrafter"/>
</dbReference>
<comment type="catalytic activity">
    <reaction evidence="11">
        <text>an alpha-D-Man-(1-&gt;2)-alpha-D-Man-(1-&gt;2)-alpha-D-Man-(1-&gt;3)-[alpha-D-Man-(1-&gt;2)-alpha-D-Man-(1-&gt;3)-alpha-D-Man-(1-&gt;6)]-beta-D-Man-(1-&gt;4)-beta-D-GlcNAc-(1-&gt;4)-alpha-D-GlcNAc-diphospho-di-trans,poly-cis-dolichol + a di-trans,poly-cis-dolichyl beta-D-mannosyl phosphate = an alpha-D-Man-(1-&gt;2)-alpha-D-Man-(1-&gt;2)-alpha-D-Man-(1-&gt;3)-[alpha-D-Man-(1-&gt;2)-alpha-D-Man-(1-&gt;3)-[alpha-D-Man-(1-&gt;6)]-alpha-D-Man-(1-&gt;6)]-beta-D-Man-(1-&gt;4)-beta-D-GlcNAc-(1-&gt;4)-alpha-D-GlcNAc-diphospho-di-trans,poly-cis-dolichol + a di-trans,poly-cis-dolichyl phosphate + H(+)</text>
        <dbReference type="Rhea" id="RHEA:29535"/>
        <dbReference type="Rhea" id="RHEA-COMP:19498"/>
        <dbReference type="Rhea" id="RHEA-COMP:19501"/>
        <dbReference type="Rhea" id="RHEA-COMP:19518"/>
        <dbReference type="Rhea" id="RHEA-COMP:19519"/>
        <dbReference type="ChEBI" id="CHEBI:15378"/>
        <dbReference type="ChEBI" id="CHEBI:57683"/>
        <dbReference type="ChEBI" id="CHEBI:58211"/>
        <dbReference type="ChEBI" id="CHEBI:132517"/>
        <dbReference type="ChEBI" id="CHEBI:132519"/>
        <dbReference type="EC" id="2.4.1.260"/>
    </reaction>
    <physiologicalReaction direction="left-to-right" evidence="11">
        <dbReference type="Rhea" id="RHEA:29536"/>
    </physiologicalReaction>
</comment>
<dbReference type="Pfam" id="PF03901">
    <property type="entry name" value="Glyco_transf_22"/>
    <property type="match status" value="1"/>
</dbReference>